<keyword evidence="1" id="KW-0472">Membrane</keyword>
<name>A0A6J5M6N0_9CAUD</name>
<evidence type="ECO:0000313" key="2">
    <source>
        <dbReference type="EMBL" id="CAB4141791.1"/>
    </source>
</evidence>
<organism evidence="2">
    <name type="scientific">uncultured Caudovirales phage</name>
    <dbReference type="NCBI Taxonomy" id="2100421"/>
    <lineage>
        <taxon>Viruses</taxon>
        <taxon>Duplodnaviria</taxon>
        <taxon>Heunggongvirae</taxon>
        <taxon>Uroviricota</taxon>
        <taxon>Caudoviricetes</taxon>
        <taxon>Peduoviridae</taxon>
        <taxon>Maltschvirus</taxon>
        <taxon>Maltschvirus maltsch</taxon>
    </lineage>
</organism>
<feature type="transmembrane region" description="Helical" evidence="1">
    <location>
        <begin position="12"/>
        <end position="36"/>
    </location>
</feature>
<keyword evidence="1" id="KW-1133">Transmembrane helix</keyword>
<dbReference type="EMBL" id="LR796401">
    <property type="protein sequence ID" value="CAB4141791.1"/>
    <property type="molecule type" value="Genomic_DNA"/>
</dbReference>
<evidence type="ECO:0000256" key="1">
    <source>
        <dbReference type="SAM" id="Phobius"/>
    </source>
</evidence>
<gene>
    <name evidence="2" type="ORF">UFOVP419_21</name>
</gene>
<proteinExistence type="predicted"/>
<reference evidence="2" key="1">
    <citation type="submission" date="2020-04" db="EMBL/GenBank/DDBJ databases">
        <authorList>
            <person name="Chiriac C."/>
            <person name="Salcher M."/>
            <person name="Ghai R."/>
            <person name="Kavagutti S V."/>
        </authorList>
    </citation>
    <scope>NUCLEOTIDE SEQUENCE</scope>
</reference>
<keyword evidence="1" id="KW-0812">Transmembrane</keyword>
<accession>A0A6J5M6N0</accession>
<sequence>MTEQTANILNRLLAKAVIVLLIASAFILAPIISAGLELLGKG</sequence>
<protein>
    <submittedName>
        <fullName evidence="2">Uncharacterized protein</fullName>
    </submittedName>
</protein>